<dbReference type="EMBL" id="LRPN01000032">
    <property type="protein sequence ID" value="KWZ84168.1"/>
    <property type="molecule type" value="Genomic_DNA"/>
</dbReference>
<keyword evidence="1" id="KW-0812">Transmembrane</keyword>
<gene>
    <name evidence="2" type="ORF">HMPREF3213_00957</name>
</gene>
<evidence type="ECO:0000313" key="2">
    <source>
        <dbReference type="EMBL" id="KWZ84168.1"/>
    </source>
</evidence>
<comment type="caution">
    <text evidence="2">The sequence shown here is derived from an EMBL/GenBank/DDBJ whole genome shotgun (WGS) entry which is preliminary data.</text>
</comment>
<dbReference type="AlphaFoldDB" id="A0A133KX63"/>
<accession>A0A133KX63</accession>
<keyword evidence="1" id="KW-1133">Transmembrane helix</keyword>
<proteinExistence type="predicted"/>
<reference evidence="3" key="1">
    <citation type="submission" date="2016-01" db="EMBL/GenBank/DDBJ databases">
        <authorList>
            <person name="Mitreva M."/>
            <person name="Pepin K.H."/>
            <person name="Mihindukulasuriya K.A."/>
            <person name="Fulton R."/>
            <person name="Fronick C."/>
            <person name="O'Laughlin M."/>
            <person name="Miner T."/>
            <person name="Herter B."/>
            <person name="Rosa B.A."/>
            <person name="Cordes M."/>
            <person name="Tomlinson C."/>
            <person name="Wollam A."/>
            <person name="Palsikar V.B."/>
            <person name="Mardis E.R."/>
            <person name="Wilson R.K."/>
        </authorList>
    </citation>
    <scope>NUCLEOTIDE SEQUENCE [LARGE SCALE GENOMIC DNA]</scope>
    <source>
        <strain evidence="3">GED7749B</strain>
    </source>
</reference>
<name>A0A133KX63_HEYCO</name>
<sequence>MKTDGQFLPIYHRIQYCSRKAIQVICGCCGFFAIIKTPIASYSVNDIFIGIWRN</sequence>
<organism evidence="2 3">
    <name type="scientific">Heyndrickxia coagulans</name>
    <name type="common">Weizmannia coagulans</name>
    <dbReference type="NCBI Taxonomy" id="1398"/>
    <lineage>
        <taxon>Bacteria</taxon>
        <taxon>Bacillati</taxon>
        <taxon>Bacillota</taxon>
        <taxon>Bacilli</taxon>
        <taxon>Bacillales</taxon>
        <taxon>Bacillaceae</taxon>
        <taxon>Heyndrickxia</taxon>
    </lineage>
</organism>
<protein>
    <submittedName>
        <fullName evidence="2">Uncharacterized protein</fullName>
    </submittedName>
</protein>
<dbReference type="PATRIC" id="fig|1398.22.peg.964"/>
<dbReference type="Proteomes" id="UP000070376">
    <property type="component" value="Unassembled WGS sequence"/>
</dbReference>
<feature type="transmembrane region" description="Helical" evidence="1">
    <location>
        <begin position="21"/>
        <end position="44"/>
    </location>
</feature>
<keyword evidence="1" id="KW-0472">Membrane</keyword>
<evidence type="ECO:0000256" key="1">
    <source>
        <dbReference type="SAM" id="Phobius"/>
    </source>
</evidence>
<evidence type="ECO:0000313" key="3">
    <source>
        <dbReference type="Proteomes" id="UP000070376"/>
    </source>
</evidence>